<keyword evidence="1" id="KW-0175">Coiled coil</keyword>
<sequence>MRQREEFTVPHHEVDRVIREENQLILDSKIRAITRAYNDGILKIEPDVADTIARRFLDIRKNVSVDDVRAICEESKTPLADLTSLSRVLVNCPFPHDRAVGRRILLAASRAGEPSATIFALAAAMNQGQLHSPELVSVKTQLEKLVRVERNPQAMILTGRIAEREGNLRRALALYEQAIEEALKQGDDATNDRSIEDAGIYGAWIHLGQVKLVLCDRPGATAAFEAGVLANGPLAFAALSDLEDDFSPRWLLYKTKAATSGHARCAYDLGRFYSLSDDKVKDLRKQERAWAKTEAERAAKAPKAWSSILTALAGLSPYQQLSQLSPQERDFFASEWFFIAGTSGHGPGYTAAAHIVCKLGKHWILADIYRSAMWGPDAVDGVVKAELEMMVKRWESIAKP</sequence>
<name>A0ABR0LZG1_9PEZI</name>
<reference evidence="2 3" key="1">
    <citation type="submission" date="2023-08" db="EMBL/GenBank/DDBJ databases">
        <title>Black Yeasts Isolated from many extreme environments.</title>
        <authorList>
            <person name="Coleine C."/>
            <person name="Stajich J.E."/>
            <person name="Selbmann L."/>
        </authorList>
    </citation>
    <scope>NUCLEOTIDE SEQUENCE [LARGE SCALE GENOMIC DNA]</scope>
    <source>
        <strain evidence="2 3">CCFEE 536</strain>
    </source>
</reference>
<evidence type="ECO:0000256" key="1">
    <source>
        <dbReference type="SAM" id="Coils"/>
    </source>
</evidence>
<dbReference type="InterPro" id="IPR011990">
    <property type="entry name" value="TPR-like_helical_dom_sf"/>
</dbReference>
<proteinExistence type="predicted"/>
<gene>
    <name evidence="2" type="ORF">LTR16_001618</name>
</gene>
<evidence type="ECO:0000313" key="3">
    <source>
        <dbReference type="Proteomes" id="UP001357485"/>
    </source>
</evidence>
<organism evidence="2 3">
    <name type="scientific">Cryomyces antarcticus</name>
    <dbReference type="NCBI Taxonomy" id="329879"/>
    <lineage>
        <taxon>Eukaryota</taxon>
        <taxon>Fungi</taxon>
        <taxon>Dikarya</taxon>
        <taxon>Ascomycota</taxon>
        <taxon>Pezizomycotina</taxon>
        <taxon>Dothideomycetes</taxon>
        <taxon>Dothideomycetes incertae sedis</taxon>
        <taxon>Cryomyces</taxon>
    </lineage>
</organism>
<dbReference type="EMBL" id="JAVRRA010008301">
    <property type="protein sequence ID" value="KAK5257101.1"/>
    <property type="molecule type" value="Genomic_DNA"/>
</dbReference>
<dbReference type="Gene3D" id="1.25.40.10">
    <property type="entry name" value="Tetratricopeptide repeat domain"/>
    <property type="match status" value="1"/>
</dbReference>
<keyword evidence="3" id="KW-1185">Reference proteome</keyword>
<accession>A0ABR0LZG1</accession>
<comment type="caution">
    <text evidence="2">The sequence shown here is derived from an EMBL/GenBank/DDBJ whole genome shotgun (WGS) entry which is preliminary data.</text>
</comment>
<evidence type="ECO:0000313" key="2">
    <source>
        <dbReference type="EMBL" id="KAK5257101.1"/>
    </source>
</evidence>
<dbReference type="Proteomes" id="UP001357485">
    <property type="component" value="Unassembled WGS sequence"/>
</dbReference>
<feature type="coiled-coil region" evidence="1">
    <location>
        <begin position="165"/>
        <end position="192"/>
    </location>
</feature>
<protein>
    <submittedName>
        <fullName evidence="2">Uncharacterized protein</fullName>
    </submittedName>
</protein>